<dbReference type="EMBL" id="BAAAEX010000003">
    <property type="protein sequence ID" value="GAA0774700.1"/>
    <property type="molecule type" value="Genomic_DNA"/>
</dbReference>
<dbReference type="RefSeq" id="WP_343835604.1">
    <property type="nucleotide sequence ID" value="NZ_BAAAEX010000003.1"/>
</dbReference>
<organism evidence="1 2">
    <name type="scientific">Castellaniella ginsengisoli</name>
    <dbReference type="NCBI Taxonomy" id="546114"/>
    <lineage>
        <taxon>Bacteria</taxon>
        <taxon>Pseudomonadati</taxon>
        <taxon>Pseudomonadota</taxon>
        <taxon>Betaproteobacteria</taxon>
        <taxon>Burkholderiales</taxon>
        <taxon>Alcaligenaceae</taxon>
        <taxon>Castellaniella</taxon>
    </lineage>
</organism>
<name>A0ABN1KS74_9BURK</name>
<gene>
    <name evidence="1" type="ORF">GCM10009108_06580</name>
</gene>
<evidence type="ECO:0000313" key="2">
    <source>
        <dbReference type="Proteomes" id="UP001500573"/>
    </source>
</evidence>
<evidence type="ECO:0000313" key="1">
    <source>
        <dbReference type="EMBL" id="GAA0774700.1"/>
    </source>
</evidence>
<keyword evidence="2" id="KW-1185">Reference proteome</keyword>
<accession>A0ABN1KS74</accession>
<protein>
    <recommendedName>
        <fullName evidence="3">DUF4145 domain-containing protein</fullName>
    </recommendedName>
</protein>
<reference evidence="1 2" key="1">
    <citation type="journal article" date="2019" name="Int. J. Syst. Evol. Microbiol.">
        <title>The Global Catalogue of Microorganisms (GCM) 10K type strain sequencing project: providing services to taxonomists for standard genome sequencing and annotation.</title>
        <authorList>
            <consortium name="The Broad Institute Genomics Platform"/>
            <consortium name="The Broad Institute Genome Sequencing Center for Infectious Disease"/>
            <person name="Wu L."/>
            <person name="Ma J."/>
        </authorList>
    </citation>
    <scope>NUCLEOTIDE SEQUENCE [LARGE SCALE GENOMIC DNA]</scope>
    <source>
        <strain evidence="1 2">JCM 15515</strain>
    </source>
</reference>
<comment type="caution">
    <text evidence="1">The sequence shown here is derived from an EMBL/GenBank/DDBJ whole genome shotgun (WGS) entry which is preliminary data.</text>
</comment>
<sequence>MQANLEKFKKDLKKLSKNGELLLLSMQYSCHPEQVEEAYGDDFDKLKKLMPNFGHDYQTWYSESKALIKQLLPDRLGDFTRHYEKPKPRKDITFENYRIEDYLQGLRVTRGWEKELVVGPSAAIPHLEQQLAIVKAVSARFESSLFDIRQLVQADLFDSEISAAQELLKNGFIRAAGAIAGVVLEKHLGQVAQNHNVTTRKKNPSISDFNDLLKNDDVLDTPAWRQIQRLGDIRNLCDHSKDREPTKDEVQELISGVEKFTKTLF</sequence>
<evidence type="ECO:0008006" key="3">
    <source>
        <dbReference type="Google" id="ProtNLM"/>
    </source>
</evidence>
<dbReference type="Proteomes" id="UP001500573">
    <property type="component" value="Unassembled WGS sequence"/>
</dbReference>
<proteinExistence type="predicted"/>